<dbReference type="AlphaFoldDB" id="A0A6M8J5U6"/>
<dbReference type="HAMAP" id="MF_01139">
    <property type="entry name" value="ISPT"/>
    <property type="match status" value="1"/>
</dbReference>
<evidence type="ECO:0000313" key="4">
    <source>
        <dbReference type="Proteomes" id="UP000503297"/>
    </source>
</evidence>
<evidence type="ECO:0000256" key="2">
    <source>
        <dbReference type="HAMAP-Rule" id="MF_01139"/>
    </source>
</evidence>
<feature type="binding site" evidence="2">
    <location>
        <begin position="80"/>
        <end position="82"/>
    </location>
    <ligand>
        <name>substrate</name>
    </ligand>
</feature>
<feature type="binding site" evidence="2">
    <location>
        <begin position="212"/>
        <end position="214"/>
    </location>
    <ligand>
        <name>substrate</name>
    </ligand>
</feature>
<feature type="binding site" evidence="2">
    <location>
        <position position="225"/>
    </location>
    <ligand>
        <name>Mg(2+)</name>
        <dbReference type="ChEBI" id="CHEBI:18420"/>
    </ligand>
</feature>
<keyword evidence="1 2" id="KW-0808">Transferase</keyword>
<feature type="active site" description="Proton acceptor" evidence="2">
    <location>
        <position position="83"/>
    </location>
</feature>
<dbReference type="FunFam" id="3.40.1180.10:FF:000001">
    <property type="entry name" value="(2E,6E)-farnesyl-diphosphate-specific ditrans,polycis-undecaprenyl-diphosphate synthase"/>
    <property type="match status" value="1"/>
</dbReference>
<dbReference type="CDD" id="cd00475">
    <property type="entry name" value="Cis_IPPS"/>
    <property type="match status" value="1"/>
</dbReference>
<keyword evidence="2" id="KW-0460">Magnesium</keyword>
<feature type="binding site" evidence="2">
    <location>
        <position position="48"/>
    </location>
    <ligand>
        <name>substrate</name>
    </ligand>
</feature>
<dbReference type="SUPFAM" id="SSF64005">
    <property type="entry name" value="Undecaprenyl diphosphate synthase"/>
    <property type="match status" value="1"/>
</dbReference>
<dbReference type="InterPro" id="IPR001441">
    <property type="entry name" value="UPP_synth-like"/>
</dbReference>
<dbReference type="InterPro" id="IPR018520">
    <property type="entry name" value="UPP_synth-like_CS"/>
</dbReference>
<feature type="active site" evidence="2">
    <location>
        <position position="35"/>
    </location>
</feature>
<organism evidence="3 4">
    <name type="scientific">Berryella wangjianweii</name>
    <dbReference type="NCBI Taxonomy" id="2734634"/>
    <lineage>
        <taxon>Bacteria</taxon>
        <taxon>Bacillati</taxon>
        <taxon>Actinomycetota</taxon>
        <taxon>Coriobacteriia</taxon>
        <taxon>Eggerthellales</taxon>
        <taxon>Eggerthellaceae</taxon>
        <taxon>Berryella</taxon>
    </lineage>
</organism>
<comment type="similarity">
    <text evidence="2">Belongs to the UPP synthase family.</text>
</comment>
<dbReference type="EC" id="2.5.1.-" evidence="2"/>
<evidence type="ECO:0000256" key="1">
    <source>
        <dbReference type="ARBA" id="ARBA00022679"/>
    </source>
</evidence>
<dbReference type="GO" id="GO:0030145">
    <property type="term" value="F:manganese ion binding"/>
    <property type="evidence" value="ECO:0007669"/>
    <property type="project" value="TreeGrafter"/>
</dbReference>
<feature type="binding site" evidence="2">
    <location>
        <position position="35"/>
    </location>
    <ligand>
        <name>Mg(2+)</name>
        <dbReference type="ChEBI" id="CHEBI:18420"/>
    </ligand>
</feature>
<dbReference type="Pfam" id="PF01255">
    <property type="entry name" value="Prenyltransf"/>
    <property type="match status" value="1"/>
</dbReference>
<feature type="binding site" evidence="2">
    <location>
        <position position="86"/>
    </location>
    <ligand>
        <name>substrate</name>
    </ligand>
</feature>
<dbReference type="GO" id="GO:0000287">
    <property type="term" value="F:magnesium ion binding"/>
    <property type="evidence" value="ECO:0007669"/>
    <property type="project" value="UniProtKB-UniRule"/>
</dbReference>
<dbReference type="GO" id="GO:0005829">
    <property type="term" value="C:cytosol"/>
    <property type="evidence" value="ECO:0007669"/>
    <property type="project" value="TreeGrafter"/>
</dbReference>
<evidence type="ECO:0000313" key="3">
    <source>
        <dbReference type="EMBL" id="QKF07993.1"/>
    </source>
</evidence>
<reference evidence="4" key="1">
    <citation type="submission" date="2020-05" db="EMBL/GenBank/DDBJ databases">
        <title>Novel species in genus Nocardioides.</title>
        <authorList>
            <person name="Zhang G."/>
        </authorList>
    </citation>
    <scope>NUCLEOTIDE SEQUENCE [LARGE SCALE GENOMIC DNA]</scope>
    <source>
        <strain evidence="4">zg-1050</strain>
    </source>
</reference>
<dbReference type="NCBIfam" id="TIGR00055">
    <property type="entry name" value="uppS"/>
    <property type="match status" value="1"/>
</dbReference>
<sequence length="258" mass="28813">MRKPLHDIFPAPPADLDPQLLDPAAVPVHLGVIMDGNGRWARKRALNRLNGHRAGIEAVRELIRCANDVGVRYVTIYSFSSENWARPVDEVGGLMNLFATTMLAEVEGLHEEGVRVRTIGRLDALPARTREAFERAELRTRDNDGMTLVVAVNYGGRDELVHAASQLVDQALRAERAGREAPVVDAAALERCLHTAGIPDPDLILRTSGEMRLSNFLLWQAAYAEFSCTDVLWPDFTRYDLLRALLDYQGRERRYGAV</sequence>
<dbReference type="PROSITE" id="PS01066">
    <property type="entry name" value="UPP_SYNTHASE"/>
    <property type="match status" value="1"/>
</dbReference>
<dbReference type="EMBL" id="CP053716">
    <property type="protein sequence ID" value="QKF07993.1"/>
    <property type="molecule type" value="Genomic_DNA"/>
</dbReference>
<feature type="binding site" evidence="2">
    <location>
        <position position="52"/>
    </location>
    <ligand>
        <name>substrate</name>
    </ligand>
</feature>
<feature type="binding site" evidence="2">
    <location>
        <position position="84"/>
    </location>
    <ligand>
        <name>substrate</name>
    </ligand>
</feature>
<keyword evidence="2" id="KW-0479">Metal-binding</keyword>
<feature type="binding site" evidence="2">
    <location>
        <position position="206"/>
    </location>
    <ligand>
        <name>substrate</name>
    </ligand>
</feature>
<comment type="function">
    <text evidence="2">Catalyzes the condensation of isopentenyl diphosphate (IPP) with allylic pyrophosphates generating different type of terpenoids.</text>
</comment>
<protein>
    <recommendedName>
        <fullName evidence="2">Isoprenyl transferase</fullName>
        <ecNumber evidence="2">2.5.1.-</ecNumber>
    </recommendedName>
</protein>
<dbReference type="Gene3D" id="3.40.1180.10">
    <property type="entry name" value="Decaprenyl diphosphate synthase-like"/>
    <property type="match status" value="1"/>
</dbReference>
<dbReference type="GO" id="GO:0008834">
    <property type="term" value="F:ditrans,polycis-undecaprenyl-diphosphate synthase [(2E,6E)-farnesyl-diphosphate specific] activity"/>
    <property type="evidence" value="ECO:0007669"/>
    <property type="project" value="TreeGrafter"/>
</dbReference>
<gene>
    <name evidence="3" type="primary">uppS</name>
    <name evidence="3" type="ORF">HLV38_02860</name>
</gene>
<dbReference type="Proteomes" id="UP000503297">
    <property type="component" value="Chromosome"/>
</dbReference>
<proteinExistence type="inferred from homology"/>
<dbReference type="PANTHER" id="PTHR10291:SF0">
    <property type="entry name" value="DEHYDRODOLICHYL DIPHOSPHATE SYNTHASE 2"/>
    <property type="match status" value="1"/>
</dbReference>
<feature type="binding site" evidence="2">
    <location>
        <position position="40"/>
    </location>
    <ligand>
        <name>substrate</name>
    </ligand>
</feature>
<accession>A0A6M8J5U6</accession>
<dbReference type="PANTHER" id="PTHR10291">
    <property type="entry name" value="DEHYDRODOLICHYL DIPHOSPHATE SYNTHASE FAMILY MEMBER"/>
    <property type="match status" value="1"/>
</dbReference>
<keyword evidence="4" id="KW-1185">Reference proteome</keyword>
<feature type="binding site" evidence="2">
    <location>
        <begin position="36"/>
        <end position="39"/>
    </location>
    <ligand>
        <name>substrate</name>
    </ligand>
</feature>
<dbReference type="KEGG" id="bwa:HLV38_02860"/>
<dbReference type="InterPro" id="IPR036424">
    <property type="entry name" value="UPP_synth-like_sf"/>
</dbReference>
<dbReference type="GO" id="GO:0016094">
    <property type="term" value="P:polyprenol biosynthetic process"/>
    <property type="evidence" value="ECO:0007669"/>
    <property type="project" value="TreeGrafter"/>
</dbReference>
<comment type="subunit">
    <text evidence="2">Homodimer.</text>
</comment>
<comment type="cofactor">
    <cofactor evidence="2">
        <name>Mg(2+)</name>
        <dbReference type="ChEBI" id="CHEBI:18420"/>
    </cofactor>
    <text evidence="2">Binds 2 magnesium ions per subunit.</text>
</comment>
<name>A0A6M8J5U6_9ACTN</name>